<dbReference type="Proteomes" id="UP001216150">
    <property type="component" value="Unassembled WGS sequence"/>
</dbReference>
<evidence type="ECO:0000313" key="1">
    <source>
        <dbReference type="EMBL" id="KAJ5585713.1"/>
    </source>
</evidence>
<sequence>MGNKFLQQTRITIPVYLAWTNAWIEVLNYPEKDDTVLSLQEQIRSFIKATSTSIPDYASIKRVAFSFQRCLRNGEIPLGGTAAPSCAETDLTSGKYNPGSKCSCQGLFPIPENADIFAVLAQTNCTSIRKTIKALQAVTERENEWSSESWYTPAALKLAVDELILANSDIQPPPDTCQGPASDTLIPPVLAPDRRPNMGIDSHQDVHRQLYPLAEGIKFCVDAKSYFVLGAVPSDPAYDGIARAIADSGNDILIGDYCEVADEAALKLLQQTGAAAIAFLKLCVLTGSFSAWAFDNLMSSILHFRVVGYYRDHARDHNRVPSGIYGSRMTAITAHRSVDTGLFVAVAAASLATGQKVDVSDKDTLIEACTLINDLIDLRSDTARRQRENVVLRGVRGNLCEYLDSLIGLCLEISATAIRKNKTSALVVMAYCNWAVMGSHHKLFELSTQVSEVAKPMERTPCLYHSVDDRRQYQRLIAALAPFGTLGRDGPHVGRTRVELDIGFGICRLSEKEHLAWLADITRSLLEPQTMRRIVDMVHYTWTGSVGDANYCP</sequence>
<accession>A0AAD6GQ70</accession>
<evidence type="ECO:0000313" key="2">
    <source>
        <dbReference type="Proteomes" id="UP001216150"/>
    </source>
</evidence>
<comment type="caution">
    <text evidence="1">The sequence shown here is derived from an EMBL/GenBank/DDBJ whole genome shotgun (WGS) entry which is preliminary data.</text>
</comment>
<keyword evidence="2" id="KW-1185">Reference proteome</keyword>
<name>A0AAD6GQ70_9EURO</name>
<gene>
    <name evidence="1" type="ORF">N7450_005500</name>
</gene>
<dbReference type="AlphaFoldDB" id="A0AAD6GQ70"/>
<dbReference type="EMBL" id="JAQJAC010000004">
    <property type="protein sequence ID" value="KAJ5585713.1"/>
    <property type="molecule type" value="Genomic_DNA"/>
</dbReference>
<reference evidence="1 2" key="1">
    <citation type="journal article" date="2023" name="IMA Fungus">
        <title>Comparative genomic study of the Penicillium genus elucidates a diverse pangenome and 15 lateral gene transfer events.</title>
        <authorList>
            <person name="Petersen C."/>
            <person name="Sorensen T."/>
            <person name="Nielsen M.R."/>
            <person name="Sondergaard T.E."/>
            <person name="Sorensen J.L."/>
            <person name="Fitzpatrick D.A."/>
            <person name="Frisvad J.C."/>
            <person name="Nielsen K.L."/>
        </authorList>
    </citation>
    <scope>NUCLEOTIDE SEQUENCE [LARGE SCALE GENOMIC DNA]</scope>
    <source>
        <strain evidence="1 2">IBT 29057</strain>
    </source>
</reference>
<protein>
    <submittedName>
        <fullName evidence="1">Uncharacterized protein</fullName>
    </submittedName>
</protein>
<proteinExistence type="predicted"/>
<organism evidence="1 2">
    <name type="scientific">Penicillium hetheringtonii</name>
    <dbReference type="NCBI Taxonomy" id="911720"/>
    <lineage>
        <taxon>Eukaryota</taxon>
        <taxon>Fungi</taxon>
        <taxon>Dikarya</taxon>
        <taxon>Ascomycota</taxon>
        <taxon>Pezizomycotina</taxon>
        <taxon>Eurotiomycetes</taxon>
        <taxon>Eurotiomycetidae</taxon>
        <taxon>Eurotiales</taxon>
        <taxon>Aspergillaceae</taxon>
        <taxon>Penicillium</taxon>
    </lineage>
</organism>